<reference evidence="7" key="2">
    <citation type="submission" date="2013-12" db="EMBL/GenBank/DDBJ databases">
        <authorList>
            <person name="Yu Y."/>
            <person name="Lee S."/>
            <person name="de Baynast K."/>
            <person name="Wissotski M."/>
            <person name="Liu L."/>
            <person name="Talag J."/>
            <person name="Goicoechea J."/>
            <person name="Angelova A."/>
            <person name="Jetty R."/>
            <person name="Kudrna D."/>
            <person name="Golser W."/>
            <person name="Rivera L."/>
            <person name="Zhang J."/>
            <person name="Wing R."/>
        </authorList>
    </citation>
    <scope>NUCLEOTIDE SEQUENCE</scope>
</reference>
<evidence type="ECO:0000259" key="5">
    <source>
        <dbReference type="SMART" id="SM00338"/>
    </source>
</evidence>
<feature type="compositionally biased region" description="Basic and acidic residues" evidence="4">
    <location>
        <begin position="233"/>
        <end position="253"/>
    </location>
</feature>
<organism evidence="6 7">
    <name type="scientific">Leersia perrieri</name>
    <dbReference type="NCBI Taxonomy" id="77586"/>
    <lineage>
        <taxon>Eukaryota</taxon>
        <taxon>Viridiplantae</taxon>
        <taxon>Streptophyta</taxon>
        <taxon>Embryophyta</taxon>
        <taxon>Tracheophyta</taxon>
        <taxon>Spermatophyta</taxon>
        <taxon>Magnoliopsida</taxon>
        <taxon>Liliopsida</taxon>
        <taxon>Poales</taxon>
        <taxon>Poaceae</taxon>
        <taxon>BOP clade</taxon>
        <taxon>Oryzoideae</taxon>
        <taxon>Oryzeae</taxon>
        <taxon>Oryzinae</taxon>
        <taxon>Leersia</taxon>
    </lineage>
</organism>
<dbReference type="eggNOG" id="ENOG502QRDJ">
    <property type="taxonomic scope" value="Eukaryota"/>
</dbReference>
<feature type="coiled-coil region" evidence="3">
    <location>
        <begin position="263"/>
        <end position="318"/>
    </location>
</feature>
<evidence type="ECO:0000256" key="1">
    <source>
        <dbReference type="ARBA" id="ARBA00023015"/>
    </source>
</evidence>
<reference evidence="6" key="3">
    <citation type="submission" date="2015-04" db="UniProtKB">
        <authorList>
            <consortium name="EnsemblPlants"/>
        </authorList>
    </citation>
    <scope>IDENTIFICATION</scope>
</reference>
<feature type="compositionally biased region" description="Low complexity" evidence="4">
    <location>
        <begin position="341"/>
        <end position="353"/>
    </location>
</feature>
<evidence type="ECO:0000256" key="4">
    <source>
        <dbReference type="SAM" id="MobiDB-lite"/>
    </source>
</evidence>
<feature type="compositionally biased region" description="Gly residues" evidence="4">
    <location>
        <begin position="135"/>
        <end position="150"/>
    </location>
</feature>
<feature type="region of interest" description="Disordered" evidence="4">
    <location>
        <begin position="233"/>
        <end position="260"/>
    </location>
</feature>
<evidence type="ECO:0000256" key="2">
    <source>
        <dbReference type="ARBA" id="ARBA00023163"/>
    </source>
</evidence>
<dbReference type="STRING" id="77586.A0A0D9XXN7"/>
<dbReference type="GO" id="GO:0003700">
    <property type="term" value="F:DNA-binding transcription factor activity"/>
    <property type="evidence" value="ECO:0007669"/>
    <property type="project" value="InterPro"/>
</dbReference>
<keyword evidence="7" id="KW-1185">Reference proteome</keyword>
<feature type="compositionally biased region" description="Low complexity" evidence="4">
    <location>
        <begin position="22"/>
        <end position="36"/>
    </location>
</feature>
<feature type="region of interest" description="Disordered" evidence="4">
    <location>
        <begin position="340"/>
        <end position="391"/>
    </location>
</feature>
<accession>A0A0D9XXN7</accession>
<evidence type="ECO:0000313" key="6">
    <source>
        <dbReference type="EnsemblPlants" id="LPERR12G04970.2"/>
    </source>
</evidence>
<keyword evidence="1" id="KW-0805">Transcription regulation</keyword>
<evidence type="ECO:0000256" key="3">
    <source>
        <dbReference type="SAM" id="Coils"/>
    </source>
</evidence>
<feature type="region of interest" description="Disordered" evidence="4">
    <location>
        <begin position="135"/>
        <end position="215"/>
    </location>
</feature>
<keyword evidence="3" id="KW-0175">Coiled coil</keyword>
<dbReference type="PANTHER" id="PTHR46835">
    <property type="entry name" value="BASIC-LEUCINE ZIPPER (BZIP) TRANSCRIPTION FACTOR FAMILY PROTEIN-RELATED"/>
    <property type="match status" value="1"/>
</dbReference>
<proteinExistence type="predicted"/>
<reference evidence="6 7" key="1">
    <citation type="submission" date="2012-08" db="EMBL/GenBank/DDBJ databases">
        <title>Oryza genome evolution.</title>
        <authorList>
            <person name="Wing R.A."/>
        </authorList>
    </citation>
    <scope>NUCLEOTIDE SEQUENCE</scope>
</reference>
<dbReference type="SUPFAM" id="SSF57959">
    <property type="entry name" value="Leucine zipper domain"/>
    <property type="match status" value="1"/>
</dbReference>
<feature type="region of interest" description="Disordered" evidence="4">
    <location>
        <begin position="17"/>
        <end position="109"/>
    </location>
</feature>
<dbReference type="GO" id="GO:0005634">
    <property type="term" value="C:nucleus"/>
    <property type="evidence" value="ECO:0007669"/>
    <property type="project" value="UniProtKB-ARBA"/>
</dbReference>
<dbReference type="AlphaFoldDB" id="A0A0D9XXN7"/>
<dbReference type="SMART" id="SM00338">
    <property type="entry name" value="BRLZ"/>
    <property type="match status" value="1"/>
</dbReference>
<dbReference type="InterPro" id="IPR044759">
    <property type="entry name" value="bZIP_RF2"/>
</dbReference>
<dbReference type="Gramene" id="LPERR12G04970.2">
    <property type="protein sequence ID" value="LPERR12G04970.2"/>
    <property type="gene ID" value="LPERR12G04970"/>
</dbReference>
<name>A0A0D9XXN7_9ORYZ</name>
<protein>
    <recommendedName>
        <fullName evidence="5">BZIP domain-containing protein</fullName>
    </recommendedName>
</protein>
<sequence length="391" mass="42912">MQFFSAEGEHAMMANARFQKQALLPPRSPFPAAASPSPSPHGELGPIARPRDGGPHRHGHHQRTSSESVLIDEQPSWLDDLLDEPEAAAAPAARPHGRPGHRRSSSDSFTLFDGGNSAAAAAMYDNVFDGMRGGGGGGGGHGQQVGGSWGGAPEFFPEPSSFGRPQGGHGRPWDNRQMLRHGGGAGMPMPMPMREMNGGHRGPPGAFGDLEHGSLPNGVDRKVIGDIHDQRVGAERKEGAHLRHSQSEADTKRAKQQYAQRSRVRKLQYIAELERRVQSLQTEGVEVSAEMDFLGQQNIMLDLENKALKQRLESLSQEHLIKRFQQEMFEREIGRLRSLFQQQQQQQHMPQQQGPTHSRSNSRDLDSQFANMSLKHSDPNSGCDAVPGLRI</sequence>
<dbReference type="Proteomes" id="UP000032180">
    <property type="component" value="Chromosome 12"/>
</dbReference>
<dbReference type="PANTHER" id="PTHR46835:SF3">
    <property type="entry name" value="BASIC-LEUCINE ZIPPER (BZIP) TRANSCRIPTION FACTOR FAMILY PROTEIN"/>
    <property type="match status" value="1"/>
</dbReference>
<dbReference type="InterPro" id="IPR044797">
    <property type="entry name" value="At4g06598-like"/>
</dbReference>
<dbReference type="EnsemblPlants" id="LPERR12G04970.2">
    <property type="protein sequence ID" value="LPERR12G04970.2"/>
    <property type="gene ID" value="LPERR12G04970"/>
</dbReference>
<dbReference type="CDD" id="cd14703">
    <property type="entry name" value="bZIP_plant_RF2"/>
    <property type="match status" value="1"/>
</dbReference>
<feature type="domain" description="BZIP" evidence="5">
    <location>
        <begin position="248"/>
        <end position="307"/>
    </location>
</feature>
<evidence type="ECO:0000313" key="7">
    <source>
        <dbReference type="Proteomes" id="UP000032180"/>
    </source>
</evidence>
<dbReference type="InterPro" id="IPR004827">
    <property type="entry name" value="bZIP"/>
</dbReference>
<keyword evidence="2" id="KW-0804">Transcription</keyword>
<dbReference type="InterPro" id="IPR046347">
    <property type="entry name" value="bZIP_sf"/>
</dbReference>